<organism evidence="3 4">
    <name type="scientific">Actinomadura physcomitrii</name>
    <dbReference type="NCBI Taxonomy" id="2650748"/>
    <lineage>
        <taxon>Bacteria</taxon>
        <taxon>Bacillati</taxon>
        <taxon>Actinomycetota</taxon>
        <taxon>Actinomycetes</taxon>
        <taxon>Streptosporangiales</taxon>
        <taxon>Thermomonosporaceae</taxon>
        <taxon>Actinomadura</taxon>
    </lineage>
</organism>
<evidence type="ECO:0000256" key="1">
    <source>
        <dbReference type="ARBA" id="ARBA00022801"/>
    </source>
</evidence>
<dbReference type="EMBL" id="WBMS02000016">
    <property type="protein sequence ID" value="MWA02883.1"/>
    <property type="molecule type" value="Genomic_DNA"/>
</dbReference>
<dbReference type="InterPro" id="IPR050300">
    <property type="entry name" value="GDXG_lipolytic_enzyme"/>
</dbReference>
<dbReference type="Gene3D" id="3.40.50.1820">
    <property type="entry name" value="alpha/beta hydrolase"/>
    <property type="match status" value="1"/>
</dbReference>
<evidence type="ECO:0000313" key="4">
    <source>
        <dbReference type="Proteomes" id="UP000462055"/>
    </source>
</evidence>
<dbReference type="GO" id="GO:0016787">
    <property type="term" value="F:hydrolase activity"/>
    <property type="evidence" value="ECO:0007669"/>
    <property type="project" value="UniProtKB-KW"/>
</dbReference>
<reference evidence="3" key="1">
    <citation type="submission" date="2019-12" db="EMBL/GenBank/DDBJ databases">
        <title>Actinomadura physcomitrii sp. nov., a novel actinomycete isolated from moss [Physcomitrium sphaericum (Ludw) Fuernr].</title>
        <authorList>
            <person name="Zhuang X."/>
        </authorList>
    </citation>
    <scope>NUCLEOTIDE SEQUENCE [LARGE SCALE GENOMIC DNA]</scope>
    <source>
        <strain evidence="3">LD22</strain>
    </source>
</reference>
<comment type="caution">
    <text evidence="3">The sequence shown here is derived from an EMBL/GenBank/DDBJ whole genome shotgun (WGS) entry which is preliminary data.</text>
</comment>
<dbReference type="RefSeq" id="WP_151595478.1">
    <property type="nucleotide sequence ID" value="NZ_WBMS02000016.1"/>
</dbReference>
<name>A0A6I4MB50_9ACTN</name>
<gene>
    <name evidence="3" type="ORF">F8568_021395</name>
</gene>
<dbReference type="InterPro" id="IPR029058">
    <property type="entry name" value="AB_hydrolase_fold"/>
</dbReference>
<sequence length="316" mass="33417">MPVDAVLLTALAELGVAPPAEADDPKVQRQQALEYDRAVYPRLGLPGPDLPTRDHVVPVEGHPDVLVRLFYPREPEPGTTLPACLFFFGGAWRQGGLHYPSTAAMCALRAAAADVVVAAVSYALAPEDPYPAALEQGYAALEWLVREAGPLGVDPERIALSGQSSGGNLAAALTHLNRDRARHPVALQILEAPALDLTLRHFDRDAMEVTGEQWAGIERVVDQYVPDPRDRLSPTVSPLLADGFDGLPPAFILTAEVDLLRGDGEAYAAALAAAGIPVAALRLVGLHHEGGAYTRVSATARAGQAAVAEALRTLHA</sequence>
<dbReference type="PANTHER" id="PTHR48081">
    <property type="entry name" value="AB HYDROLASE SUPERFAMILY PROTEIN C4A8.06C"/>
    <property type="match status" value="1"/>
</dbReference>
<evidence type="ECO:0000259" key="2">
    <source>
        <dbReference type="Pfam" id="PF07859"/>
    </source>
</evidence>
<dbReference type="SUPFAM" id="SSF53474">
    <property type="entry name" value="alpha/beta-Hydrolases"/>
    <property type="match status" value="1"/>
</dbReference>
<keyword evidence="4" id="KW-1185">Reference proteome</keyword>
<keyword evidence="1 3" id="KW-0378">Hydrolase</keyword>
<evidence type="ECO:0000313" key="3">
    <source>
        <dbReference type="EMBL" id="MWA02883.1"/>
    </source>
</evidence>
<protein>
    <submittedName>
        <fullName evidence="3">Alpha/beta hydrolase fold domain-containing protein</fullName>
    </submittedName>
</protein>
<dbReference type="AlphaFoldDB" id="A0A6I4MB50"/>
<proteinExistence type="predicted"/>
<feature type="domain" description="Alpha/beta hydrolase fold-3" evidence="2">
    <location>
        <begin position="85"/>
        <end position="288"/>
    </location>
</feature>
<dbReference type="InterPro" id="IPR013094">
    <property type="entry name" value="AB_hydrolase_3"/>
</dbReference>
<dbReference type="PANTHER" id="PTHR48081:SF8">
    <property type="entry name" value="ALPHA_BETA HYDROLASE FOLD-3 DOMAIN-CONTAINING PROTEIN-RELATED"/>
    <property type="match status" value="1"/>
</dbReference>
<dbReference type="Proteomes" id="UP000462055">
    <property type="component" value="Unassembled WGS sequence"/>
</dbReference>
<dbReference type="Pfam" id="PF07859">
    <property type="entry name" value="Abhydrolase_3"/>
    <property type="match status" value="1"/>
</dbReference>
<accession>A0A6I4MB50</accession>